<evidence type="ECO:0000256" key="1">
    <source>
        <dbReference type="SAM" id="MobiDB-lite"/>
    </source>
</evidence>
<comment type="caution">
    <text evidence="2">The sequence shown here is derived from an EMBL/GenBank/DDBJ whole genome shotgun (WGS) entry which is preliminary data.</text>
</comment>
<keyword evidence="3" id="KW-1185">Reference proteome</keyword>
<gene>
    <name evidence="2" type="ORF">RJT34_16265</name>
</gene>
<dbReference type="PANTHER" id="PTHR33625:SF2">
    <property type="entry name" value="POST-SET DOMAIN-CONTAINING PROTEIN"/>
    <property type="match status" value="1"/>
</dbReference>
<name>A0AAN9J6V9_CLITE</name>
<reference evidence="2 3" key="1">
    <citation type="submission" date="2024-01" db="EMBL/GenBank/DDBJ databases">
        <title>The genomes of 5 underutilized Papilionoideae crops provide insights into root nodulation and disease resistance.</title>
        <authorList>
            <person name="Yuan L."/>
        </authorList>
    </citation>
    <scope>NUCLEOTIDE SEQUENCE [LARGE SCALE GENOMIC DNA]</scope>
    <source>
        <strain evidence="2">LY-2023</strain>
        <tissue evidence="2">Leaf</tissue>
    </source>
</reference>
<accession>A0AAN9J6V9</accession>
<dbReference type="AlphaFoldDB" id="A0AAN9J6V9"/>
<feature type="region of interest" description="Disordered" evidence="1">
    <location>
        <begin position="1"/>
        <end position="22"/>
    </location>
</feature>
<feature type="compositionally biased region" description="Polar residues" evidence="1">
    <location>
        <begin position="13"/>
        <end position="22"/>
    </location>
</feature>
<evidence type="ECO:0000313" key="2">
    <source>
        <dbReference type="EMBL" id="KAK7293400.1"/>
    </source>
</evidence>
<dbReference type="Proteomes" id="UP001359559">
    <property type="component" value="Unassembled WGS sequence"/>
</dbReference>
<organism evidence="2 3">
    <name type="scientific">Clitoria ternatea</name>
    <name type="common">Butterfly pea</name>
    <dbReference type="NCBI Taxonomy" id="43366"/>
    <lineage>
        <taxon>Eukaryota</taxon>
        <taxon>Viridiplantae</taxon>
        <taxon>Streptophyta</taxon>
        <taxon>Embryophyta</taxon>
        <taxon>Tracheophyta</taxon>
        <taxon>Spermatophyta</taxon>
        <taxon>Magnoliopsida</taxon>
        <taxon>eudicotyledons</taxon>
        <taxon>Gunneridae</taxon>
        <taxon>Pentapetalae</taxon>
        <taxon>rosids</taxon>
        <taxon>fabids</taxon>
        <taxon>Fabales</taxon>
        <taxon>Fabaceae</taxon>
        <taxon>Papilionoideae</taxon>
        <taxon>50 kb inversion clade</taxon>
        <taxon>NPAAA clade</taxon>
        <taxon>indigoferoid/millettioid clade</taxon>
        <taxon>Phaseoleae</taxon>
        <taxon>Clitoria</taxon>
    </lineage>
</organism>
<dbReference type="EMBL" id="JAYKXN010000004">
    <property type="protein sequence ID" value="KAK7293400.1"/>
    <property type="molecule type" value="Genomic_DNA"/>
</dbReference>
<protein>
    <submittedName>
        <fullName evidence="2">Uncharacterized protein</fullName>
    </submittedName>
</protein>
<evidence type="ECO:0000313" key="3">
    <source>
        <dbReference type="Proteomes" id="UP001359559"/>
    </source>
</evidence>
<dbReference type="PANTHER" id="PTHR33625">
    <property type="entry name" value="OS08G0179900 PROTEIN"/>
    <property type="match status" value="1"/>
</dbReference>
<proteinExistence type="predicted"/>
<sequence length="233" mass="26132">MHGDRPLAELGNNLPSSILRTPNSTDTNMLFASNKVNLLDPKQPNKATLYLSNHVFHSVPSQREVQDAVSALQKFIQPLSSSSRLQQISGSYDPRVVMPQGYKRLYDALQLLQADPAIMRLVVSLSSDKAFWDAVLSNVLHQKLLELPDSVRCRRPQISEQNEFGWSWILEIIKGKISELIESFQSLMNDLFQSPNMENAAASAAELDEKVRSSFLLSIVILLVVVMARSQKL</sequence>